<feature type="domain" description="PPIase FKBP-type" evidence="16">
    <location>
        <begin position="165"/>
        <end position="225"/>
    </location>
</feature>
<dbReference type="GO" id="GO:0044183">
    <property type="term" value="F:protein folding chaperone"/>
    <property type="evidence" value="ECO:0007669"/>
    <property type="project" value="TreeGrafter"/>
</dbReference>
<comment type="subcellular location">
    <subcellularLocation>
        <location evidence="12">Cytoplasm</location>
    </subcellularLocation>
    <text evidence="12">About half TF is bound to the ribosome near the polypeptide exit tunnel while the other half is free in the cytoplasm.</text>
</comment>
<dbReference type="Pfam" id="PF05697">
    <property type="entry name" value="Trigger_N"/>
    <property type="match status" value="1"/>
</dbReference>
<evidence type="ECO:0000256" key="11">
    <source>
        <dbReference type="ARBA" id="ARBA00029986"/>
    </source>
</evidence>
<feature type="coiled-coil region" evidence="15">
    <location>
        <begin position="129"/>
        <end position="156"/>
    </location>
</feature>
<dbReference type="EMBL" id="VBWP01000002">
    <property type="protein sequence ID" value="TLG76643.1"/>
    <property type="molecule type" value="Genomic_DNA"/>
</dbReference>
<dbReference type="InterPro" id="IPR046357">
    <property type="entry name" value="PPIase_dom_sf"/>
</dbReference>
<comment type="function">
    <text evidence="10 12">Involved in protein export. Acts as a chaperone by maintaining the newly synthesized protein in an open conformation. Functions as a peptidyl-prolyl cis-trans isomerase.</text>
</comment>
<dbReference type="SUPFAM" id="SSF109998">
    <property type="entry name" value="Triger factor/SurA peptide-binding domain-like"/>
    <property type="match status" value="1"/>
</dbReference>
<evidence type="ECO:0000256" key="1">
    <source>
        <dbReference type="ARBA" id="ARBA00000971"/>
    </source>
</evidence>
<comment type="domain">
    <text evidence="12">Consists of 3 domains; the N-terminus binds the ribosome, the middle domain has PPIase activity, while the C-terminus has intrinsic chaperone activity on its own.</text>
</comment>
<protein>
    <recommendedName>
        <fullName evidence="4 12">Trigger factor</fullName>
        <shortName evidence="12">TF</shortName>
        <ecNumber evidence="3 12">5.2.1.8</ecNumber>
    </recommendedName>
    <alternativeName>
        <fullName evidence="11 12">PPIase</fullName>
    </alternativeName>
</protein>
<evidence type="ECO:0000256" key="8">
    <source>
        <dbReference type="ARBA" id="ARBA00023235"/>
    </source>
</evidence>
<organism evidence="17 18">
    <name type="scientific">Culicoidibacter larvae</name>
    <dbReference type="NCBI Taxonomy" id="2579976"/>
    <lineage>
        <taxon>Bacteria</taxon>
        <taxon>Bacillati</taxon>
        <taxon>Bacillota</taxon>
        <taxon>Culicoidibacteria</taxon>
        <taxon>Culicoidibacterales</taxon>
        <taxon>Culicoidibacteraceae</taxon>
        <taxon>Culicoidibacter</taxon>
    </lineage>
</organism>
<dbReference type="AlphaFoldDB" id="A0A5R8QGQ0"/>
<evidence type="ECO:0000256" key="4">
    <source>
        <dbReference type="ARBA" id="ARBA00016902"/>
    </source>
</evidence>
<dbReference type="HAMAP" id="MF_00303">
    <property type="entry name" value="Trigger_factor_Tig"/>
    <property type="match status" value="1"/>
</dbReference>
<evidence type="ECO:0000256" key="9">
    <source>
        <dbReference type="ARBA" id="ARBA00023306"/>
    </source>
</evidence>
<keyword evidence="12" id="KW-0963">Cytoplasm</keyword>
<dbReference type="GO" id="GO:0043022">
    <property type="term" value="F:ribosome binding"/>
    <property type="evidence" value="ECO:0007669"/>
    <property type="project" value="TreeGrafter"/>
</dbReference>
<comment type="caution">
    <text evidence="17">The sequence shown here is derived from an EMBL/GenBank/DDBJ whole genome shotgun (WGS) entry which is preliminary data.</text>
</comment>
<evidence type="ECO:0000256" key="14">
    <source>
        <dbReference type="RuleBase" id="RU003914"/>
    </source>
</evidence>
<dbReference type="InterPro" id="IPR036611">
    <property type="entry name" value="Trigger_fac_ribosome-bd_sf"/>
</dbReference>
<dbReference type="GO" id="GO:0005737">
    <property type="term" value="C:cytoplasm"/>
    <property type="evidence" value="ECO:0007669"/>
    <property type="project" value="UniProtKB-SubCell"/>
</dbReference>
<keyword evidence="6 12" id="KW-0697">Rotamase</keyword>
<evidence type="ECO:0000256" key="3">
    <source>
        <dbReference type="ARBA" id="ARBA00013194"/>
    </source>
</evidence>
<keyword evidence="15" id="KW-0175">Coiled coil</keyword>
<dbReference type="Proteomes" id="UP000306912">
    <property type="component" value="Unassembled WGS sequence"/>
</dbReference>
<dbReference type="PANTHER" id="PTHR30560">
    <property type="entry name" value="TRIGGER FACTOR CHAPERONE AND PEPTIDYL-PROLYL CIS/TRANS ISOMERASE"/>
    <property type="match status" value="1"/>
</dbReference>
<dbReference type="InterPro" id="IPR037041">
    <property type="entry name" value="Trigger_fac_C_sf"/>
</dbReference>
<dbReference type="InterPro" id="IPR005215">
    <property type="entry name" value="Trig_fac"/>
</dbReference>
<dbReference type="Gene3D" id="3.30.70.1050">
    <property type="entry name" value="Trigger factor ribosome-binding domain"/>
    <property type="match status" value="1"/>
</dbReference>
<dbReference type="NCBIfam" id="TIGR00115">
    <property type="entry name" value="tig"/>
    <property type="match status" value="1"/>
</dbReference>
<dbReference type="PIRSF" id="PIRSF003095">
    <property type="entry name" value="Trigger_factor"/>
    <property type="match status" value="1"/>
</dbReference>
<dbReference type="InterPro" id="IPR001179">
    <property type="entry name" value="PPIase_FKBP_dom"/>
</dbReference>
<dbReference type="InterPro" id="IPR008881">
    <property type="entry name" value="Trigger_fac_ribosome-bd_bac"/>
</dbReference>
<dbReference type="RefSeq" id="WP_138190280.1">
    <property type="nucleotide sequence ID" value="NZ_VBWP01000002.1"/>
</dbReference>
<dbReference type="PANTHER" id="PTHR30560:SF3">
    <property type="entry name" value="TRIGGER FACTOR-LIKE PROTEIN TIG, CHLOROPLASTIC"/>
    <property type="match status" value="1"/>
</dbReference>
<keyword evidence="9 12" id="KW-0131">Cell cycle</keyword>
<evidence type="ECO:0000256" key="7">
    <source>
        <dbReference type="ARBA" id="ARBA00023186"/>
    </source>
</evidence>
<accession>A0A5R8QGQ0</accession>
<dbReference type="OrthoDB" id="9767721at2"/>
<dbReference type="GO" id="GO:0051083">
    <property type="term" value="P:'de novo' cotranslational protein folding"/>
    <property type="evidence" value="ECO:0007669"/>
    <property type="project" value="TreeGrafter"/>
</dbReference>
<dbReference type="GO" id="GO:0015031">
    <property type="term" value="P:protein transport"/>
    <property type="evidence" value="ECO:0007669"/>
    <property type="project" value="UniProtKB-UniRule"/>
</dbReference>
<dbReference type="InParanoid" id="A0A5R8QGQ0"/>
<keyword evidence="18" id="KW-1185">Reference proteome</keyword>
<dbReference type="Gene3D" id="1.10.3120.10">
    <property type="entry name" value="Trigger factor, C-terminal domain"/>
    <property type="match status" value="1"/>
</dbReference>
<dbReference type="InterPro" id="IPR008880">
    <property type="entry name" value="Trigger_fac_C"/>
</dbReference>
<keyword evidence="5 12" id="KW-0132">Cell division</keyword>
<feature type="coiled-coil region" evidence="15">
    <location>
        <begin position="257"/>
        <end position="288"/>
    </location>
</feature>
<keyword evidence="8 12" id="KW-0413">Isomerase</keyword>
<dbReference type="PROSITE" id="PS50059">
    <property type="entry name" value="FKBP_PPIASE"/>
    <property type="match status" value="1"/>
</dbReference>
<evidence type="ECO:0000256" key="10">
    <source>
        <dbReference type="ARBA" id="ARBA00024849"/>
    </source>
</evidence>
<dbReference type="GO" id="GO:0043335">
    <property type="term" value="P:protein unfolding"/>
    <property type="evidence" value="ECO:0007669"/>
    <property type="project" value="TreeGrafter"/>
</dbReference>
<keyword evidence="7 12" id="KW-0143">Chaperone</keyword>
<evidence type="ECO:0000313" key="17">
    <source>
        <dbReference type="EMBL" id="TLG76643.1"/>
    </source>
</evidence>
<dbReference type="GO" id="GO:0003755">
    <property type="term" value="F:peptidyl-prolyl cis-trans isomerase activity"/>
    <property type="evidence" value="ECO:0007669"/>
    <property type="project" value="UniProtKB-UniRule"/>
</dbReference>
<evidence type="ECO:0000256" key="13">
    <source>
        <dbReference type="PROSITE-ProRule" id="PRU00277"/>
    </source>
</evidence>
<evidence type="ECO:0000259" key="16">
    <source>
        <dbReference type="PROSITE" id="PS50059"/>
    </source>
</evidence>
<dbReference type="Gene3D" id="3.10.50.40">
    <property type="match status" value="1"/>
</dbReference>
<evidence type="ECO:0000313" key="18">
    <source>
        <dbReference type="Proteomes" id="UP000306912"/>
    </source>
</evidence>
<reference evidence="17 18" key="1">
    <citation type="submission" date="2019-05" db="EMBL/GenBank/DDBJ databases">
        <title>Culicoidintestinum kansasii gen. nov., sp. nov. from the gastrointestinal tract of the biting midge, Culicoides sonorensis.</title>
        <authorList>
            <person name="Neupane S."/>
            <person name="Ghosh A."/>
            <person name="Gunther S."/>
            <person name="Martin K."/>
            <person name="Zurek L."/>
        </authorList>
    </citation>
    <scope>NUCLEOTIDE SEQUENCE [LARGE SCALE GENOMIC DNA]</scope>
    <source>
        <strain evidence="17 18">CS-1</strain>
    </source>
</reference>
<comment type="catalytic activity">
    <reaction evidence="1 12 13">
        <text>[protein]-peptidylproline (omega=180) = [protein]-peptidylproline (omega=0)</text>
        <dbReference type="Rhea" id="RHEA:16237"/>
        <dbReference type="Rhea" id="RHEA-COMP:10747"/>
        <dbReference type="Rhea" id="RHEA-COMP:10748"/>
        <dbReference type="ChEBI" id="CHEBI:83833"/>
        <dbReference type="ChEBI" id="CHEBI:83834"/>
        <dbReference type="EC" id="5.2.1.8"/>
    </reaction>
</comment>
<dbReference type="FunCoup" id="A0A5R8QGQ0">
    <property type="interactions" value="446"/>
</dbReference>
<dbReference type="Pfam" id="PF00254">
    <property type="entry name" value="FKBP_C"/>
    <property type="match status" value="1"/>
</dbReference>
<name>A0A5R8QGQ0_9FIRM</name>
<evidence type="ECO:0000256" key="12">
    <source>
        <dbReference type="HAMAP-Rule" id="MF_00303"/>
    </source>
</evidence>
<evidence type="ECO:0000256" key="2">
    <source>
        <dbReference type="ARBA" id="ARBA00005464"/>
    </source>
</evidence>
<dbReference type="FunFam" id="3.10.50.40:FF:000001">
    <property type="entry name" value="Trigger factor"/>
    <property type="match status" value="1"/>
</dbReference>
<sequence>MSNTKFEKLEGNRVKLTMTISKEQFEKAMDAAFNDVVKDVQMEGFRKGHVPRPIFEKKYGKESLYNDAIDKVLPDAYRDALEEHDVLPVAYPQINIEKFEPENEIIITAEVAVKPEVALGNYKGLKVEKLDIVASKEDIEAEIDKLKERFAEMVVKDAKGKVEDGDTAVIDFEGFKDGVAFEGGKGENYPLTIGSGSFIPGFEEQLIGAKAGDAVEVKVTFPEQYQAADLAGQDVVFNVTVHEVKHRVLPELSDDFVEELDMENVKTLEDLQAYAKEQAETAKQSEADSHLRNEVLRLATEGTKVDIPEEMVDAQVDHMIQDFERQLSMQGMQLAQYLEMTGSDEAAVREQMRPDAANQILTSLTLEAIAEAEGIAVTDEDVNAEMQKMSEMYGIEIDELKKMLPNLDGMKQDLVIQKAIDFLIDNVK</sequence>
<dbReference type="EC" id="5.2.1.8" evidence="3 12"/>
<comment type="similarity">
    <text evidence="2 12 14">Belongs to the FKBP-type PPIase family. Tig subfamily.</text>
</comment>
<evidence type="ECO:0000256" key="15">
    <source>
        <dbReference type="SAM" id="Coils"/>
    </source>
</evidence>
<dbReference type="GO" id="GO:0051301">
    <property type="term" value="P:cell division"/>
    <property type="evidence" value="ECO:0007669"/>
    <property type="project" value="UniProtKB-KW"/>
</dbReference>
<dbReference type="SUPFAM" id="SSF102735">
    <property type="entry name" value="Trigger factor ribosome-binding domain"/>
    <property type="match status" value="1"/>
</dbReference>
<evidence type="ECO:0000256" key="6">
    <source>
        <dbReference type="ARBA" id="ARBA00023110"/>
    </source>
</evidence>
<evidence type="ECO:0000256" key="5">
    <source>
        <dbReference type="ARBA" id="ARBA00022618"/>
    </source>
</evidence>
<dbReference type="Pfam" id="PF05698">
    <property type="entry name" value="Trigger_C"/>
    <property type="match status" value="1"/>
</dbReference>
<dbReference type="SUPFAM" id="SSF54534">
    <property type="entry name" value="FKBP-like"/>
    <property type="match status" value="1"/>
</dbReference>
<proteinExistence type="inferred from homology"/>
<gene>
    <name evidence="12" type="primary">tig</name>
    <name evidence="17" type="ORF">FEZ08_03235</name>
</gene>
<dbReference type="InterPro" id="IPR027304">
    <property type="entry name" value="Trigger_fact/SurA_dom_sf"/>
</dbReference>